<dbReference type="PROSITE" id="PS50297">
    <property type="entry name" value="ANK_REP_REGION"/>
    <property type="match status" value="1"/>
</dbReference>
<dbReference type="GO" id="GO:0019702">
    <property type="term" value="F:protein arginine N5-methyltransferase activity"/>
    <property type="evidence" value="ECO:0007669"/>
    <property type="project" value="TreeGrafter"/>
</dbReference>
<dbReference type="GO" id="GO:0032259">
    <property type="term" value="P:methylation"/>
    <property type="evidence" value="ECO:0007669"/>
    <property type="project" value="UniProtKB-KW"/>
</dbReference>
<dbReference type="KEGG" id="gtr:GLOTRDRAFT_38096"/>
<dbReference type="eggNOG" id="KOG1709">
    <property type="taxonomic scope" value="Eukaryota"/>
</dbReference>
<dbReference type="PROSITE" id="PS50088">
    <property type="entry name" value="ANK_REPEAT"/>
    <property type="match status" value="1"/>
</dbReference>
<dbReference type="SUPFAM" id="SSF48403">
    <property type="entry name" value="Ankyrin repeat"/>
    <property type="match status" value="1"/>
</dbReference>
<sequence length="398" mass="44045">MDSDNETISLHSDTGSAQDSEIEALTLLGGTLIQRILDRRPYHEIEALIDSGAPLWYQDEEEGTSALHAAAYTENEHWIRALIENGATWNLVDKLGNTAGDIALSFNNAACYELIRDAGIRSELLLAHLSSNSSLESSGSTLLLKAADSSATGSTSAFLASPLEFKTDEHGQEICIVTVEKEDGGMEEVGVMMGWETPIMHETVERLCRDHPKLDSGLCILNVGFGLGIIDDLFQSLPTQPAQHVIIEPHPSVIAHMKAKGWVAKPGVRVLEGTWQDKLEEIISAGEKFDVVYTDTFSEDYAELHKFFKALPSLLADKHSRFSFFNGLGATNPTIYDTYTHVSSLHLSQVGLSIPDEAWYDVDLYDGHDQEKWGKTRKYWSEKVRFYRGCIARLAGKP</sequence>
<dbReference type="EMBL" id="KB469299">
    <property type="protein sequence ID" value="EPQ57264.1"/>
    <property type="molecule type" value="Genomic_DNA"/>
</dbReference>
<dbReference type="InterPro" id="IPR029063">
    <property type="entry name" value="SAM-dependent_MTases_sf"/>
</dbReference>
<dbReference type="InterPro" id="IPR002110">
    <property type="entry name" value="Ankyrin_rpt"/>
</dbReference>
<keyword evidence="1" id="KW-0489">Methyltransferase</keyword>
<evidence type="ECO:0000313" key="7">
    <source>
        <dbReference type="Proteomes" id="UP000030669"/>
    </source>
</evidence>
<dbReference type="InterPro" id="IPR026480">
    <property type="entry name" value="RMT2_dom"/>
</dbReference>
<dbReference type="GO" id="GO:0005634">
    <property type="term" value="C:nucleus"/>
    <property type="evidence" value="ECO:0007669"/>
    <property type="project" value="TreeGrafter"/>
</dbReference>
<reference evidence="6 7" key="1">
    <citation type="journal article" date="2012" name="Science">
        <title>The Paleozoic origin of enzymatic lignin decomposition reconstructed from 31 fungal genomes.</title>
        <authorList>
            <person name="Floudas D."/>
            <person name="Binder M."/>
            <person name="Riley R."/>
            <person name="Barry K."/>
            <person name="Blanchette R.A."/>
            <person name="Henrissat B."/>
            <person name="Martinez A.T."/>
            <person name="Otillar R."/>
            <person name="Spatafora J.W."/>
            <person name="Yadav J.S."/>
            <person name="Aerts A."/>
            <person name="Benoit I."/>
            <person name="Boyd A."/>
            <person name="Carlson A."/>
            <person name="Copeland A."/>
            <person name="Coutinho P.M."/>
            <person name="de Vries R.P."/>
            <person name="Ferreira P."/>
            <person name="Findley K."/>
            <person name="Foster B."/>
            <person name="Gaskell J."/>
            <person name="Glotzer D."/>
            <person name="Gorecki P."/>
            <person name="Heitman J."/>
            <person name="Hesse C."/>
            <person name="Hori C."/>
            <person name="Igarashi K."/>
            <person name="Jurgens J.A."/>
            <person name="Kallen N."/>
            <person name="Kersten P."/>
            <person name="Kohler A."/>
            <person name="Kuees U."/>
            <person name="Kumar T.K.A."/>
            <person name="Kuo A."/>
            <person name="LaButti K."/>
            <person name="Larrondo L.F."/>
            <person name="Lindquist E."/>
            <person name="Ling A."/>
            <person name="Lombard V."/>
            <person name="Lucas S."/>
            <person name="Lundell T."/>
            <person name="Martin R."/>
            <person name="McLaughlin D.J."/>
            <person name="Morgenstern I."/>
            <person name="Morin E."/>
            <person name="Murat C."/>
            <person name="Nagy L.G."/>
            <person name="Nolan M."/>
            <person name="Ohm R.A."/>
            <person name="Patyshakuliyeva A."/>
            <person name="Rokas A."/>
            <person name="Ruiz-Duenas F.J."/>
            <person name="Sabat G."/>
            <person name="Salamov A."/>
            <person name="Samejima M."/>
            <person name="Schmutz J."/>
            <person name="Slot J.C."/>
            <person name="St John F."/>
            <person name="Stenlid J."/>
            <person name="Sun H."/>
            <person name="Sun S."/>
            <person name="Syed K."/>
            <person name="Tsang A."/>
            <person name="Wiebenga A."/>
            <person name="Young D."/>
            <person name="Pisabarro A."/>
            <person name="Eastwood D.C."/>
            <person name="Martin F."/>
            <person name="Cullen D."/>
            <person name="Grigoriev I.V."/>
            <person name="Hibbett D.S."/>
        </authorList>
    </citation>
    <scope>NUCLEOTIDE SEQUENCE [LARGE SCALE GENOMIC DNA]</scope>
    <source>
        <strain evidence="6 7">ATCC 11539</strain>
    </source>
</reference>
<keyword evidence="7" id="KW-1185">Reference proteome</keyword>
<accession>S7RVI2</accession>
<dbReference type="Gene3D" id="1.25.40.20">
    <property type="entry name" value="Ankyrin repeat-containing domain"/>
    <property type="match status" value="1"/>
</dbReference>
<dbReference type="PROSITE" id="PS51559">
    <property type="entry name" value="SAM_RMT2"/>
    <property type="match status" value="1"/>
</dbReference>
<evidence type="ECO:0000256" key="3">
    <source>
        <dbReference type="ARBA" id="ARBA00022691"/>
    </source>
</evidence>
<protein>
    <recommendedName>
        <fullName evidence="5">RMT2 domain-containing protein</fullName>
    </recommendedName>
</protein>
<dbReference type="InterPro" id="IPR036770">
    <property type="entry name" value="Ankyrin_rpt-contain_sf"/>
</dbReference>
<feature type="domain" description="RMT2" evidence="5">
    <location>
        <begin position="149"/>
        <end position="398"/>
    </location>
</feature>
<dbReference type="SUPFAM" id="SSF53335">
    <property type="entry name" value="S-adenosyl-L-methionine-dependent methyltransferases"/>
    <property type="match status" value="1"/>
</dbReference>
<dbReference type="Proteomes" id="UP000030669">
    <property type="component" value="Unassembled WGS sequence"/>
</dbReference>
<dbReference type="HOGENOM" id="CLU_033831_1_0_1"/>
<dbReference type="RefSeq" id="XP_007863922.1">
    <property type="nucleotide sequence ID" value="XM_007865731.1"/>
</dbReference>
<dbReference type="Gene3D" id="3.40.50.150">
    <property type="entry name" value="Vaccinia Virus protein VP39"/>
    <property type="match status" value="1"/>
</dbReference>
<dbReference type="OrthoDB" id="19014at2759"/>
<evidence type="ECO:0000256" key="1">
    <source>
        <dbReference type="ARBA" id="ARBA00022603"/>
    </source>
</evidence>
<dbReference type="AlphaFoldDB" id="S7RVI2"/>
<proteinExistence type="predicted"/>
<evidence type="ECO:0000256" key="4">
    <source>
        <dbReference type="PROSITE-ProRule" id="PRU00023"/>
    </source>
</evidence>
<keyword evidence="3" id="KW-0949">S-adenosyl-L-methionine</keyword>
<organism evidence="6 7">
    <name type="scientific">Gloeophyllum trabeum (strain ATCC 11539 / FP-39264 / Madison 617)</name>
    <name type="common">Brown rot fungus</name>
    <dbReference type="NCBI Taxonomy" id="670483"/>
    <lineage>
        <taxon>Eukaryota</taxon>
        <taxon>Fungi</taxon>
        <taxon>Dikarya</taxon>
        <taxon>Basidiomycota</taxon>
        <taxon>Agaricomycotina</taxon>
        <taxon>Agaricomycetes</taxon>
        <taxon>Gloeophyllales</taxon>
        <taxon>Gloeophyllaceae</taxon>
        <taxon>Gloeophyllum</taxon>
    </lineage>
</organism>
<keyword evidence="4" id="KW-0040">ANK repeat</keyword>
<evidence type="ECO:0000259" key="5">
    <source>
        <dbReference type="PROSITE" id="PS51559"/>
    </source>
</evidence>
<evidence type="ECO:0000256" key="2">
    <source>
        <dbReference type="ARBA" id="ARBA00022679"/>
    </source>
</evidence>
<evidence type="ECO:0000313" key="6">
    <source>
        <dbReference type="EMBL" id="EPQ57264.1"/>
    </source>
</evidence>
<dbReference type="GO" id="GO:0005737">
    <property type="term" value="C:cytoplasm"/>
    <property type="evidence" value="ECO:0007669"/>
    <property type="project" value="TreeGrafter"/>
</dbReference>
<dbReference type="PANTHER" id="PTHR32379">
    <property type="entry name" value="GUANIDINOACETATE N-METHYLTRANSFERASE"/>
    <property type="match status" value="1"/>
</dbReference>
<gene>
    <name evidence="6" type="ORF">GLOTRDRAFT_38096</name>
</gene>
<name>S7RVI2_GLOTA</name>
<keyword evidence="2" id="KW-0808">Transferase</keyword>
<feature type="repeat" description="ANK" evidence="4">
    <location>
        <begin position="62"/>
        <end position="94"/>
    </location>
</feature>
<dbReference type="InterPro" id="IPR051038">
    <property type="entry name" value="RMT2/GAMT_Mtase"/>
</dbReference>
<dbReference type="CDD" id="cd02440">
    <property type="entry name" value="AdoMet_MTases"/>
    <property type="match status" value="1"/>
</dbReference>
<dbReference type="PANTHER" id="PTHR32379:SF1">
    <property type="entry name" value="GUANIDINOACETATE N-METHYLTRANSFERASE"/>
    <property type="match status" value="1"/>
</dbReference>
<dbReference type="STRING" id="670483.S7RVI2"/>
<dbReference type="GeneID" id="19305814"/>
<dbReference type="OMA" id="YWVVDNY"/>